<evidence type="ECO:0000256" key="2">
    <source>
        <dbReference type="SAM" id="Phobius"/>
    </source>
</evidence>
<dbReference type="PIRSF" id="PIRSF017388">
    <property type="entry name" value="Esterase_lipase"/>
    <property type="match status" value="1"/>
</dbReference>
<dbReference type="RefSeq" id="WP_068450586.1">
    <property type="nucleotide sequence ID" value="NZ_JBBCRB010000005.1"/>
</dbReference>
<keyword evidence="2" id="KW-0812">Transmembrane</keyword>
<evidence type="ECO:0000259" key="3">
    <source>
        <dbReference type="Pfam" id="PF12146"/>
    </source>
</evidence>
<proteinExistence type="predicted"/>
<dbReference type="Pfam" id="PF12146">
    <property type="entry name" value="Hydrolase_4"/>
    <property type="match status" value="1"/>
</dbReference>
<dbReference type="PANTHER" id="PTHR43798">
    <property type="entry name" value="MONOACYLGLYCEROL LIPASE"/>
    <property type="match status" value="1"/>
</dbReference>
<evidence type="ECO:0000313" key="5">
    <source>
        <dbReference type="Proteomes" id="UP001398420"/>
    </source>
</evidence>
<protein>
    <submittedName>
        <fullName evidence="4">Alpha/beta fold hydrolase</fullName>
    </submittedName>
</protein>
<dbReference type="Proteomes" id="UP001398420">
    <property type="component" value="Unassembled WGS sequence"/>
</dbReference>
<accession>A0ABU9LPT3</accession>
<keyword evidence="2" id="KW-0472">Membrane</keyword>
<dbReference type="PANTHER" id="PTHR43798:SF31">
    <property type="entry name" value="AB HYDROLASE SUPERFAMILY PROTEIN YCLE"/>
    <property type="match status" value="1"/>
</dbReference>
<dbReference type="InterPro" id="IPR050266">
    <property type="entry name" value="AB_hydrolase_sf"/>
</dbReference>
<dbReference type="SUPFAM" id="SSF53474">
    <property type="entry name" value="alpha/beta-Hydrolases"/>
    <property type="match status" value="1"/>
</dbReference>
<sequence length="242" mass="28022">MKRGILFIHGFTGNTTEVQPLVDYLMEKRSEWTCSVVTLTGHGEALNLKGVSSEHWFRDVENAYRLLEKQVDEVIVVGFSMGGLLALYLALRYRVKKLILLSTAAKFVDVKKLFLTCKELIKQRKQLTTAQARFLQAAINQTRHMTVPTMKHFLKVVHTVLPYLHRIHQPTMIIQGEKDGVVPKEAASFLYEQIQSVDKQMYFSKSGEHHICYSDDQNEWFERVFQFIIADKRNQNIMPDCN</sequence>
<dbReference type="InterPro" id="IPR022742">
    <property type="entry name" value="Hydrolase_4"/>
</dbReference>
<feature type="transmembrane region" description="Helical" evidence="2">
    <location>
        <begin position="74"/>
        <end position="91"/>
    </location>
</feature>
<dbReference type="EMBL" id="JBCEWA010000006">
    <property type="protein sequence ID" value="MEL5988476.1"/>
    <property type="molecule type" value="Genomic_DNA"/>
</dbReference>
<keyword evidence="1 4" id="KW-0378">Hydrolase</keyword>
<reference evidence="4 5" key="1">
    <citation type="submission" date="2024-04" db="EMBL/GenBank/DDBJ databases">
        <authorList>
            <person name="Wu Y.S."/>
            <person name="Zhang L."/>
        </authorList>
    </citation>
    <scope>NUCLEOTIDE SEQUENCE [LARGE SCALE GENOMIC DNA]</scope>
    <source>
        <strain evidence="4 5">KG-01</strain>
    </source>
</reference>
<comment type="caution">
    <text evidence="4">The sequence shown here is derived from an EMBL/GenBank/DDBJ whole genome shotgun (WGS) entry which is preliminary data.</text>
</comment>
<evidence type="ECO:0000256" key="1">
    <source>
        <dbReference type="ARBA" id="ARBA00022801"/>
    </source>
</evidence>
<keyword evidence="5" id="KW-1185">Reference proteome</keyword>
<keyword evidence="2" id="KW-1133">Transmembrane helix</keyword>
<dbReference type="InterPro" id="IPR029058">
    <property type="entry name" value="AB_hydrolase_fold"/>
</dbReference>
<evidence type="ECO:0000313" key="4">
    <source>
        <dbReference type="EMBL" id="MEL5988476.1"/>
    </source>
</evidence>
<feature type="domain" description="Serine aminopeptidase S33" evidence="3">
    <location>
        <begin position="4"/>
        <end position="212"/>
    </location>
</feature>
<gene>
    <name evidence="4" type="ORF">AAF454_08680</name>
</gene>
<name>A0ABU9LPT3_9BACL</name>
<organism evidence="4 5">
    <name type="scientific">Kurthia gibsonii</name>
    <dbReference type="NCBI Taxonomy" id="33946"/>
    <lineage>
        <taxon>Bacteria</taxon>
        <taxon>Bacillati</taxon>
        <taxon>Bacillota</taxon>
        <taxon>Bacilli</taxon>
        <taxon>Bacillales</taxon>
        <taxon>Caryophanaceae</taxon>
        <taxon>Kurthia</taxon>
    </lineage>
</organism>
<dbReference type="InterPro" id="IPR012354">
    <property type="entry name" value="Esterase_lipase"/>
</dbReference>
<dbReference type="Gene3D" id="3.40.50.1820">
    <property type="entry name" value="alpha/beta hydrolase"/>
    <property type="match status" value="1"/>
</dbReference>
<dbReference type="GO" id="GO:0016787">
    <property type="term" value="F:hydrolase activity"/>
    <property type="evidence" value="ECO:0007669"/>
    <property type="project" value="UniProtKB-KW"/>
</dbReference>